<dbReference type="EMBL" id="HBUF01142772">
    <property type="protein sequence ID" value="CAG6646619.1"/>
    <property type="molecule type" value="Transcribed_RNA"/>
</dbReference>
<dbReference type="EMBL" id="HBUF01451660">
    <property type="protein sequence ID" value="CAG6743650.1"/>
    <property type="molecule type" value="Transcribed_RNA"/>
</dbReference>
<evidence type="ECO:0000313" key="1">
    <source>
        <dbReference type="EMBL" id="CAG6646619.1"/>
    </source>
</evidence>
<protein>
    <submittedName>
        <fullName evidence="1">Uncharacterized protein</fullName>
    </submittedName>
</protein>
<dbReference type="EMBL" id="HBUF01451661">
    <property type="protein sequence ID" value="CAG6743651.1"/>
    <property type="molecule type" value="Transcribed_RNA"/>
</dbReference>
<name>A0A8D8RCQ9_9HEMI</name>
<reference evidence="1" key="1">
    <citation type="submission" date="2021-05" db="EMBL/GenBank/DDBJ databases">
        <authorList>
            <person name="Alioto T."/>
            <person name="Alioto T."/>
            <person name="Gomez Garrido J."/>
        </authorList>
    </citation>
    <scope>NUCLEOTIDE SEQUENCE</scope>
</reference>
<dbReference type="EMBL" id="HBUF01142773">
    <property type="protein sequence ID" value="CAG6646620.1"/>
    <property type="molecule type" value="Transcribed_RNA"/>
</dbReference>
<accession>A0A8D8RCQ9</accession>
<organism evidence="1">
    <name type="scientific">Cacopsylla melanoneura</name>
    <dbReference type="NCBI Taxonomy" id="428564"/>
    <lineage>
        <taxon>Eukaryota</taxon>
        <taxon>Metazoa</taxon>
        <taxon>Ecdysozoa</taxon>
        <taxon>Arthropoda</taxon>
        <taxon>Hexapoda</taxon>
        <taxon>Insecta</taxon>
        <taxon>Pterygota</taxon>
        <taxon>Neoptera</taxon>
        <taxon>Paraneoptera</taxon>
        <taxon>Hemiptera</taxon>
        <taxon>Sternorrhyncha</taxon>
        <taxon>Psylloidea</taxon>
        <taxon>Psyllidae</taxon>
        <taxon>Psyllinae</taxon>
        <taxon>Cacopsylla</taxon>
    </lineage>
</organism>
<sequence length="106" mass="12786">MDSITSLLVTRFTCMEAKLDSCFAYRTFWQDNILIGVSCYFTKLMSDLMLRRRKTSMYTYIYCFFFKSRHNMIKIIYSQWPIFYGHSHTVLVNLSRGWKHPRARSL</sequence>
<proteinExistence type="predicted"/>
<dbReference type="AlphaFoldDB" id="A0A8D8RCQ9"/>